<feature type="compositionally biased region" description="Low complexity" evidence="1">
    <location>
        <begin position="317"/>
        <end position="332"/>
    </location>
</feature>
<dbReference type="GO" id="GO:0070762">
    <property type="term" value="C:nuclear pore transmembrane ring"/>
    <property type="evidence" value="ECO:0007669"/>
    <property type="project" value="TreeGrafter"/>
</dbReference>
<gene>
    <name evidence="2" type="ORF">Kpol_2002p101</name>
</gene>
<dbReference type="eggNOG" id="ENOG502S0GN">
    <property type="taxonomic scope" value="Eukaryota"/>
</dbReference>
<dbReference type="RefSeq" id="XP_001646887.1">
    <property type="nucleotide sequence ID" value="XM_001646837.1"/>
</dbReference>
<dbReference type="PANTHER" id="PTHR28003:SF1">
    <property type="entry name" value="NUCLEOPORIN POM34"/>
    <property type="match status" value="1"/>
</dbReference>
<dbReference type="AlphaFoldDB" id="A7TFL5"/>
<dbReference type="PANTHER" id="PTHR28003">
    <property type="entry name" value="NUCLEOPORIN POM34"/>
    <property type="match status" value="1"/>
</dbReference>
<dbReference type="OrthoDB" id="4035020at2759"/>
<dbReference type="EMBL" id="DS480383">
    <property type="protein sequence ID" value="EDO19029.1"/>
    <property type="molecule type" value="Genomic_DNA"/>
</dbReference>
<feature type="region of interest" description="Disordered" evidence="1">
    <location>
        <begin position="95"/>
        <end position="116"/>
    </location>
</feature>
<dbReference type="InParanoid" id="A7TFL5"/>
<dbReference type="InterPro" id="IPR012578">
    <property type="entry name" value="Nucl_pore_cmplx"/>
</dbReference>
<dbReference type="GO" id="GO:0030474">
    <property type="term" value="P:spindle pole body duplication"/>
    <property type="evidence" value="ECO:0007669"/>
    <property type="project" value="TreeGrafter"/>
</dbReference>
<dbReference type="OMA" id="SSKYTYM"/>
<dbReference type="GeneID" id="5547356"/>
<dbReference type="GO" id="GO:0005640">
    <property type="term" value="C:nuclear outer membrane"/>
    <property type="evidence" value="ECO:0007669"/>
    <property type="project" value="TreeGrafter"/>
</dbReference>
<reference evidence="2 3" key="1">
    <citation type="journal article" date="2007" name="Proc. Natl. Acad. Sci. U.S.A.">
        <title>Independent sorting-out of thousands of duplicated gene pairs in two yeast species descended from a whole-genome duplication.</title>
        <authorList>
            <person name="Scannell D.R."/>
            <person name="Frank A.C."/>
            <person name="Conant G.C."/>
            <person name="Byrne K.P."/>
            <person name="Woolfit M."/>
            <person name="Wolfe K.H."/>
        </authorList>
    </citation>
    <scope>NUCLEOTIDE SEQUENCE [LARGE SCALE GENOMIC DNA]</scope>
    <source>
        <strain evidence="3">ATCC 22028 / DSM 70294 / BCRC 21397 / CBS 2163 / NBRC 10782 / NRRL Y-8283 / UCD 57-17</strain>
    </source>
</reference>
<sequence length="413" mass="47227">MSFQSMNTDNKTFSTPLRPLSNEQIHSLREKISKESPSLYRNKVLTDPIKSYRHELINNGSGNQGTPSSKLRNLFQNVNIDKDYLIHQQENLKQRGNNGVNHAPSKEKTNNFNSNDLLNEDENLQLSTIMESSNLQKEQLLGNYENPILSKLSQRTVNKELELQKVIFNVIFLTLGNLSSKFFNFFINHTKFGKLLLNQLKINDSKKIVGHINPTISNDNKFLYYLKFCVTSQQKYFPFINFENVKFLIQSILIVNIIISLWNLTETVKTDDLKLNDKQKQLLGLNSQKKNSKDKHTSKPHLVYTNQKNLIQQQSQNNINGNSSANKNSSNKPTPPTPFLFKSLETPLKFKDRNEPKSVMVNQVDAFGNPRKNFLSSNVAVKTPASAPPSSSGYIPSNRYAYLMDSPSPRKRL</sequence>
<feature type="region of interest" description="Disordered" evidence="1">
    <location>
        <begin position="317"/>
        <end position="341"/>
    </location>
</feature>
<dbReference type="Proteomes" id="UP000000267">
    <property type="component" value="Unassembled WGS sequence"/>
</dbReference>
<name>A7TFL5_VANPO</name>
<dbReference type="GO" id="GO:0006606">
    <property type="term" value="P:protein import into nucleus"/>
    <property type="evidence" value="ECO:0007669"/>
    <property type="project" value="TreeGrafter"/>
</dbReference>
<organism evidence="3">
    <name type="scientific">Vanderwaltozyma polyspora (strain ATCC 22028 / DSM 70294 / BCRC 21397 / CBS 2163 / NBRC 10782 / NRRL Y-8283 / UCD 57-17)</name>
    <name type="common">Kluyveromyces polysporus</name>
    <dbReference type="NCBI Taxonomy" id="436907"/>
    <lineage>
        <taxon>Eukaryota</taxon>
        <taxon>Fungi</taxon>
        <taxon>Dikarya</taxon>
        <taxon>Ascomycota</taxon>
        <taxon>Saccharomycotina</taxon>
        <taxon>Saccharomycetes</taxon>
        <taxon>Saccharomycetales</taxon>
        <taxon>Saccharomycetaceae</taxon>
        <taxon>Vanderwaltozyma</taxon>
    </lineage>
</organism>
<evidence type="ECO:0000313" key="2">
    <source>
        <dbReference type="EMBL" id="EDO19029.1"/>
    </source>
</evidence>
<dbReference type="HOGENOM" id="CLU_043443_0_0_1"/>
<protein>
    <submittedName>
        <fullName evidence="2">Uncharacterized protein</fullName>
    </submittedName>
</protein>
<proteinExistence type="predicted"/>
<evidence type="ECO:0000313" key="3">
    <source>
        <dbReference type="Proteomes" id="UP000000267"/>
    </source>
</evidence>
<evidence type="ECO:0000256" key="1">
    <source>
        <dbReference type="SAM" id="MobiDB-lite"/>
    </source>
</evidence>
<dbReference type="Pfam" id="PF08058">
    <property type="entry name" value="NPCC"/>
    <property type="match status" value="1"/>
</dbReference>
<dbReference type="FunCoup" id="A7TFL5">
    <property type="interactions" value="124"/>
</dbReference>
<keyword evidence="3" id="KW-1185">Reference proteome</keyword>
<dbReference type="PhylomeDB" id="A7TFL5"/>
<dbReference type="STRING" id="436907.A7TFL5"/>
<accession>A7TFL5</accession>
<dbReference type="KEGG" id="vpo:Kpol_2002p101"/>